<protein>
    <submittedName>
        <fullName evidence="1">Uncharacterized protein</fullName>
    </submittedName>
</protein>
<sequence>MSRYLYGETNPVSAGIQTADAINVGDLVSYGMGNVYKASEATWTTDLATTQTNFAAAFLGVSGQKKLAGESRVHGNSTDNIIRIDCSGVYEFSCVNASYEIGEWIGAAKDSGNALLNDTVAAVSTSAKAIGICVEATTGTKIKIQLLSTKNPVAK</sequence>
<gene>
    <name evidence="1" type="ORF">UFOVP822_8</name>
</gene>
<proteinExistence type="predicted"/>
<name>A0A6J5P7L5_9CAUD</name>
<organism evidence="1">
    <name type="scientific">uncultured Caudovirales phage</name>
    <dbReference type="NCBI Taxonomy" id="2100421"/>
    <lineage>
        <taxon>Viruses</taxon>
        <taxon>Duplodnaviria</taxon>
        <taxon>Heunggongvirae</taxon>
        <taxon>Uroviricota</taxon>
        <taxon>Caudoviricetes</taxon>
        <taxon>Peduoviridae</taxon>
        <taxon>Maltschvirus</taxon>
        <taxon>Maltschvirus maltsch</taxon>
    </lineage>
</organism>
<reference evidence="1" key="1">
    <citation type="submission" date="2020-04" db="EMBL/GenBank/DDBJ databases">
        <authorList>
            <person name="Chiriac C."/>
            <person name="Salcher M."/>
            <person name="Ghai R."/>
            <person name="Kavagutti S V."/>
        </authorList>
    </citation>
    <scope>NUCLEOTIDE SEQUENCE</scope>
</reference>
<accession>A0A6J5P7L5</accession>
<evidence type="ECO:0000313" key="1">
    <source>
        <dbReference type="EMBL" id="CAB4165035.1"/>
    </source>
</evidence>
<dbReference type="EMBL" id="LR796775">
    <property type="protein sequence ID" value="CAB4165035.1"/>
    <property type="molecule type" value="Genomic_DNA"/>
</dbReference>